<dbReference type="AlphaFoldDB" id="A0A1Y5S6B6"/>
<dbReference type="GO" id="GO:0052913">
    <property type="term" value="F:16S rRNA (guanine(966)-N(2))-methyltransferase activity"/>
    <property type="evidence" value="ECO:0007669"/>
    <property type="project" value="UniProtKB-EC"/>
</dbReference>
<evidence type="ECO:0000256" key="2">
    <source>
        <dbReference type="ARBA" id="ARBA00022679"/>
    </source>
</evidence>
<dbReference type="NCBIfam" id="TIGR00095">
    <property type="entry name" value="16S rRNA (guanine(966)-N(2))-methyltransferase RsmD"/>
    <property type="match status" value="1"/>
</dbReference>
<accession>A0A1Y5S6B6</accession>
<evidence type="ECO:0000313" key="4">
    <source>
        <dbReference type="Proteomes" id="UP000193200"/>
    </source>
</evidence>
<dbReference type="EMBL" id="FWFR01000001">
    <property type="protein sequence ID" value="SLN32966.1"/>
    <property type="molecule type" value="Genomic_DNA"/>
</dbReference>
<dbReference type="FunCoup" id="A0A1Y5S6B6">
    <property type="interactions" value="368"/>
</dbReference>
<dbReference type="PANTHER" id="PTHR43542:SF1">
    <property type="entry name" value="METHYLTRANSFERASE"/>
    <property type="match status" value="1"/>
</dbReference>
<dbReference type="PANTHER" id="PTHR43542">
    <property type="entry name" value="METHYLTRANSFERASE"/>
    <property type="match status" value="1"/>
</dbReference>
<dbReference type="CDD" id="cd02440">
    <property type="entry name" value="AdoMet_MTases"/>
    <property type="match status" value="1"/>
</dbReference>
<reference evidence="3 4" key="1">
    <citation type="submission" date="2017-03" db="EMBL/GenBank/DDBJ databases">
        <authorList>
            <person name="Afonso C.L."/>
            <person name="Miller P.J."/>
            <person name="Scott M.A."/>
            <person name="Spackman E."/>
            <person name="Goraichik I."/>
            <person name="Dimitrov K.M."/>
            <person name="Suarez D.L."/>
            <person name="Swayne D.E."/>
        </authorList>
    </citation>
    <scope>NUCLEOTIDE SEQUENCE [LARGE SCALE GENOMIC DNA]</scope>
    <source>
        <strain evidence="3 4">CECT 7691</strain>
    </source>
</reference>
<organism evidence="3 4">
    <name type="scientific">Oceanibacterium hippocampi</name>
    <dbReference type="NCBI Taxonomy" id="745714"/>
    <lineage>
        <taxon>Bacteria</taxon>
        <taxon>Pseudomonadati</taxon>
        <taxon>Pseudomonadota</taxon>
        <taxon>Alphaproteobacteria</taxon>
        <taxon>Sneathiellales</taxon>
        <taxon>Sneathiellaceae</taxon>
        <taxon>Oceanibacterium</taxon>
    </lineage>
</organism>
<dbReference type="InParanoid" id="A0A1Y5S6B6"/>
<dbReference type="EC" id="2.1.1.171" evidence="3"/>
<dbReference type="Proteomes" id="UP000193200">
    <property type="component" value="Unassembled WGS sequence"/>
</dbReference>
<keyword evidence="4" id="KW-1185">Reference proteome</keyword>
<dbReference type="RefSeq" id="WP_085882485.1">
    <property type="nucleotide sequence ID" value="NZ_FWFR01000001.1"/>
</dbReference>
<evidence type="ECO:0000256" key="1">
    <source>
        <dbReference type="ARBA" id="ARBA00022603"/>
    </source>
</evidence>
<dbReference type="InterPro" id="IPR004398">
    <property type="entry name" value="RNA_MeTrfase_RsmD"/>
</dbReference>
<proteinExistence type="predicted"/>
<keyword evidence="1 3" id="KW-0489">Methyltransferase</keyword>
<dbReference type="SUPFAM" id="SSF53335">
    <property type="entry name" value="S-adenosyl-L-methionine-dependent methyltransferases"/>
    <property type="match status" value="1"/>
</dbReference>
<dbReference type="Gene3D" id="3.40.50.150">
    <property type="entry name" value="Vaccinia Virus protein VP39"/>
    <property type="match status" value="1"/>
</dbReference>
<protein>
    <submittedName>
        <fullName evidence="3">Ribosomal RNA small subunit methyltransferase D</fullName>
        <ecNumber evidence="3">2.1.1.171</ecNumber>
    </submittedName>
</protein>
<dbReference type="OrthoDB" id="9803017at2"/>
<dbReference type="InterPro" id="IPR029063">
    <property type="entry name" value="SAM-dependent_MTases_sf"/>
</dbReference>
<sequence length="192" mass="20165">MRIVGGRYRGRKLDTPEGLDIRPTGERTREALFNILAHNRALRGPSGPLPADAAVLDVFAGSGALGIEALSRGAASVTFIENDRTALALIRRNLAGLEGCETAILQRDARKPGAASRAHDLVLMDAPYGQGLSSPALAALAAGNWLAAGALAVVETAKDEALDEIADFSPIESRAYGRGRLHLLRYRGAATA</sequence>
<name>A0A1Y5S6B6_9PROT</name>
<keyword evidence="2 3" id="KW-0808">Transferase</keyword>
<dbReference type="PIRSF" id="PIRSF004553">
    <property type="entry name" value="CHP00095"/>
    <property type="match status" value="1"/>
</dbReference>
<gene>
    <name evidence="3" type="primary">rsmD</name>
    <name evidence="3" type="ORF">OCH7691_01248</name>
</gene>
<dbReference type="Pfam" id="PF03602">
    <property type="entry name" value="Cons_hypoth95"/>
    <property type="match status" value="1"/>
</dbReference>
<evidence type="ECO:0000313" key="3">
    <source>
        <dbReference type="EMBL" id="SLN32966.1"/>
    </source>
</evidence>